<keyword evidence="8 15" id="KW-1133">Transmembrane helix</keyword>
<keyword evidence="14" id="KW-0456">Lyase</keyword>
<dbReference type="SUPFAM" id="SSF48264">
    <property type="entry name" value="Cytochrome P450"/>
    <property type="match status" value="1"/>
</dbReference>
<dbReference type="PANTHER" id="PTHR24302:SF47">
    <property type="entry name" value="CYTOCHROME P450"/>
    <property type="match status" value="1"/>
</dbReference>
<dbReference type="GO" id="GO:0006631">
    <property type="term" value="P:fatty acid metabolic process"/>
    <property type="evidence" value="ECO:0007669"/>
    <property type="project" value="UniProtKB-KW"/>
</dbReference>
<evidence type="ECO:0000256" key="3">
    <source>
        <dbReference type="ARBA" id="ARBA00022617"/>
    </source>
</evidence>
<evidence type="ECO:0000256" key="15">
    <source>
        <dbReference type="SAM" id="Phobius"/>
    </source>
</evidence>
<organism evidence="16 17">
    <name type="scientific">Scyliorhinus torazame</name>
    <name type="common">Cloudy catshark</name>
    <name type="synonym">Catulus torazame</name>
    <dbReference type="NCBI Taxonomy" id="75743"/>
    <lineage>
        <taxon>Eukaryota</taxon>
        <taxon>Metazoa</taxon>
        <taxon>Chordata</taxon>
        <taxon>Craniata</taxon>
        <taxon>Vertebrata</taxon>
        <taxon>Chondrichthyes</taxon>
        <taxon>Elasmobranchii</taxon>
        <taxon>Galeomorphii</taxon>
        <taxon>Galeoidea</taxon>
        <taxon>Carcharhiniformes</taxon>
        <taxon>Scyliorhinidae</taxon>
        <taxon>Scyliorhinus</taxon>
    </lineage>
</organism>
<keyword evidence="12" id="KW-0443">Lipid metabolism</keyword>
<keyword evidence="5" id="KW-0479">Metal-binding</keyword>
<feature type="transmembrane region" description="Helical" evidence="15">
    <location>
        <begin position="6"/>
        <end position="23"/>
    </location>
</feature>
<sequence>MELTATTVSVGLFMVFLGLLYWYSVSPFSKLKRIGIKHPKPFPFVGNMFLFQKGFFEGHQELVQKYGRVCGYYFGRRATMLIAEPEMLKQILVKDFSNFVNRMKVVFSSKPLIDSLLFLQDADWKNVRSVLTPTFSSAKMREV</sequence>
<dbReference type="InterPro" id="IPR050705">
    <property type="entry name" value="Cytochrome_P450_3A"/>
</dbReference>
<name>A0A401NJW7_SCYTO</name>
<evidence type="ECO:0008006" key="18">
    <source>
        <dbReference type="Google" id="ProtNLM"/>
    </source>
</evidence>
<dbReference type="GO" id="GO:0005506">
    <property type="term" value="F:iron ion binding"/>
    <property type="evidence" value="ECO:0007669"/>
    <property type="project" value="InterPro"/>
</dbReference>
<dbReference type="STRING" id="75743.A0A401NJW7"/>
<dbReference type="GO" id="GO:0005789">
    <property type="term" value="C:endoplasmic reticulum membrane"/>
    <property type="evidence" value="ECO:0007669"/>
    <property type="project" value="UniProtKB-SubCell"/>
</dbReference>
<evidence type="ECO:0000256" key="4">
    <source>
        <dbReference type="ARBA" id="ARBA00022692"/>
    </source>
</evidence>
<evidence type="ECO:0000256" key="11">
    <source>
        <dbReference type="ARBA" id="ARBA00023033"/>
    </source>
</evidence>
<comment type="similarity">
    <text evidence="2">Belongs to the cytochrome P450 family.</text>
</comment>
<dbReference type="EMBL" id="BFAA01005060">
    <property type="protein sequence ID" value="GCB61178.1"/>
    <property type="molecule type" value="Genomic_DNA"/>
</dbReference>
<evidence type="ECO:0000256" key="6">
    <source>
        <dbReference type="ARBA" id="ARBA00022824"/>
    </source>
</evidence>
<evidence type="ECO:0000313" key="16">
    <source>
        <dbReference type="EMBL" id="GCB61178.1"/>
    </source>
</evidence>
<keyword evidence="11" id="KW-0503">Monooxygenase</keyword>
<accession>A0A401NJW7</accession>
<dbReference type="PANTHER" id="PTHR24302">
    <property type="entry name" value="CYTOCHROME P450 FAMILY 3"/>
    <property type="match status" value="1"/>
</dbReference>
<comment type="subcellular location">
    <subcellularLocation>
        <location evidence="1">Endoplasmic reticulum membrane</location>
    </subcellularLocation>
</comment>
<evidence type="ECO:0000256" key="7">
    <source>
        <dbReference type="ARBA" id="ARBA00022832"/>
    </source>
</evidence>
<protein>
    <recommendedName>
        <fullName evidence="18">Cytochrome P450</fullName>
    </recommendedName>
</protein>
<reference evidence="16 17" key="1">
    <citation type="journal article" date="2018" name="Nat. Ecol. Evol.">
        <title>Shark genomes provide insights into elasmobranch evolution and the origin of vertebrates.</title>
        <authorList>
            <person name="Hara Y"/>
            <person name="Yamaguchi K"/>
            <person name="Onimaru K"/>
            <person name="Kadota M"/>
            <person name="Koyanagi M"/>
            <person name="Keeley SD"/>
            <person name="Tatsumi K"/>
            <person name="Tanaka K"/>
            <person name="Motone F"/>
            <person name="Kageyama Y"/>
            <person name="Nozu R"/>
            <person name="Adachi N"/>
            <person name="Nishimura O"/>
            <person name="Nakagawa R"/>
            <person name="Tanegashima C"/>
            <person name="Kiyatake I"/>
            <person name="Matsumoto R"/>
            <person name="Murakumo K"/>
            <person name="Nishida K"/>
            <person name="Terakita A"/>
            <person name="Kuratani S"/>
            <person name="Sato K"/>
            <person name="Hyodo S Kuraku.S."/>
        </authorList>
    </citation>
    <scope>NUCLEOTIDE SEQUENCE [LARGE SCALE GENOMIC DNA]</scope>
</reference>
<keyword evidence="7" id="KW-0276">Fatty acid metabolism</keyword>
<keyword evidence="13 15" id="KW-0472">Membrane</keyword>
<keyword evidence="4 15" id="KW-0812">Transmembrane</keyword>
<dbReference type="OrthoDB" id="1470350at2759"/>
<evidence type="ECO:0000256" key="8">
    <source>
        <dbReference type="ARBA" id="ARBA00022989"/>
    </source>
</evidence>
<dbReference type="GO" id="GO:0016705">
    <property type="term" value="F:oxidoreductase activity, acting on paired donors, with incorporation or reduction of molecular oxygen"/>
    <property type="evidence" value="ECO:0007669"/>
    <property type="project" value="InterPro"/>
</dbReference>
<dbReference type="InterPro" id="IPR001128">
    <property type="entry name" value="Cyt_P450"/>
</dbReference>
<dbReference type="InterPro" id="IPR036396">
    <property type="entry name" value="Cyt_P450_sf"/>
</dbReference>
<evidence type="ECO:0000256" key="13">
    <source>
        <dbReference type="ARBA" id="ARBA00023136"/>
    </source>
</evidence>
<dbReference type="GO" id="GO:0008395">
    <property type="term" value="F:steroid hydroxylase activity"/>
    <property type="evidence" value="ECO:0007669"/>
    <property type="project" value="TreeGrafter"/>
</dbReference>
<dbReference type="Proteomes" id="UP000288216">
    <property type="component" value="Unassembled WGS sequence"/>
</dbReference>
<proteinExistence type="inferred from homology"/>
<dbReference type="Gene3D" id="1.10.630.10">
    <property type="entry name" value="Cytochrome P450"/>
    <property type="match status" value="1"/>
</dbReference>
<dbReference type="AlphaFoldDB" id="A0A401NJW7"/>
<evidence type="ECO:0000256" key="12">
    <source>
        <dbReference type="ARBA" id="ARBA00023098"/>
    </source>
</evidence>
<keyword evidence="17" id="KW-1185">Reference proteome</keyword>
<evidence type="ECO:0000256" key="10">
    <source>
        <dbReference type="ARBA" id="ARBA00023004"/>
    </source>
</evidence>
<evidence type="ECO:0000256" key="2">
    <source>
        <dbReference type="ARBA" id="ARBA00010617"/>
    </source>
</evidence>
<keyword evidence="3" id="KW-0349">Heme</keyword>
<evidence type="ECO:0000256" key="14">
    <source>
        <dbReference type="ARBA" id="ARBA00023239"/>
    </source>
</evidence>
<evidence type="ECO:0000256" key="1">
    <source>
        <dbReference type="ARBA" id="ARBA00004586"/>
    </source>
</evidence>
<keyword evidence="9" id="KW-0560">Oxidoreductase</keyword>
<gene>
    <name evidence="16" type="ORF">scyTo_0011268</name>
</gene>
<dbReference type="GO" id="GO:0020037">
    <property type="term" value="F:heme binding"/>
    <property type="evidence" value="ECO:0007669"/>
    <property type="project" value="InterPro"/>
</dbReference>
<evidence type="ECO:0000313" key="17">
    <source>
        <dbReference type="Proteomes" id="UP000288216"/>
    </source>
</evidence>
<evidence type="ECO:0000256" key="5">
    <source>
        <dbReference type="ARBA" id="ARBA00022723"/>
    </source>
</evidence>
<dbReference type="OMA" id="WIFASTL"/>
<keyword evidence="10" id="KW-0408">Iron</keyword>
<dbReference type="GO" id="GO:0016829">
    <property type="term" value="F:lyase activity"/>
    <property type="evidence" value="ECO:0007669"/>
    <property type="project" value="UniProtKB-KW"/>
</dbReference>
<dbReference type="Pfam" id="PF00067">
    <property type="entry name" value="p450"/>
    <property type="match status" value="1"/>
</dbReference>
<evidence type="ECO:0000256" key="9">
    <source>
        <dbReference type="ARBA" id="ARBA00023002"/>
    </source>
</evidence>
<comment type="caution">
    <text evidence="16">The sequence shown here is derived from an EMBL/GenBank/DDBJ whole genome shotgun (WGS) entry which is preliminary data.</text>
</comment>
<keyword evidence="6" id="KW-0256">Endoplasmic reticulum</keyword>